<feature type="compositionally biased region" description="Low complexity" evidence="1">
    <location>
        <begin position="399"/>
        <end position="409"/>
    </location>
</feature>
<dbReference type="PANTHER" id="PTHR45902:SF4">
    <property type="entry name" value="G-PROTEIN COUPLED RECEPTORS FAMILY 2 PROFILE 2 DOMAIN-CONTAINING PROTEIN"/>
    <property type="match status" value="1"/>
</dbReference>
<gene>
    <name evidence="4" type="primary">AVEN_197587_1</name>
    <name evidence="4" type="ORF">CEXT_757041</name>
</gene>
<feature type="transmembrane region" description="Helical" evidence="2">
    <location>
        <begin position="197"/>
        <end position="215"/>
    </location>
</feature>
<organism evidence="4 5">
    <name type="scientific">Caerostris extrusa</name>
    <name type="common">Bark spider</name>
    <name type="synonym">Caerostris bankana</name>
    <dbReference type="NCBI Taxonomy" id="172846"/>
    <lineage>
        <taxon>Eukaryota</taxon>
        <taxon>Metazoa</taxon>
        <taxon>Ecdysozoa</taxon>
        <taxon>Arthropoda</taxon>
        <taxon>Chelicerata</taxon>
        <taxon>Arachnida</taxon>
        <taxon>Araneae</taxon>
        <taxon>Araneomorphae</taxon>
        <taxon>Entelegynae</taxon>
        <taxon>Araneoidea</taxon>
        <taxon>Araneidae</taxon>
        <taxon>Caerostris</taxon>
    </lineage>
</organism>
<evidence type="ECO:0000313" key="5">
    <source>
        <dbReference type="Proteomes" id="UP001054945"/>
    </source>
</evidence>
<accession>A0AAV4YCH8</accession>
<keyword evidence="2" id="KW-1133">Transmembrane helix</keyword>
<dbReference type="InterPro" id="IPR053231">
    <property type="entry name" value="GPCR_LN-TM7"/>
</dbReference>
<proteinExistence type="predicted"/>
<keyword evidence="2" id="KW-0812">Transmembrane</keyword>
<feature type="transmembrane region" description="Helical" evidence="2">
    <location>
        <begin position="155"/>
        <end position="176"/>
    </location>
</feature>
<dbReference type="PANTHER" id="PTHR45902">
    <property type="entry name" value="LATROPHILIN RECEPTOR-LIKE PROTEIN A"/>
    <property type="match status" value="1"/>
</dbReference>
<keyword evidence="3" id="KW-0732">Signal</keyword>
<feature type="chain" id="PRO_5043797716" evidence="3">
    <location>
        <begin position="21"/>
        <end position="409"/>
    </location>
</feature>
<protein>
    <submittedName>
        <fullName evidence="4">G_PROTEIN_RECEP_F2_4 domain-containing protein</fullName>
    </submittedName>
</protein>
<reference evidence="4 5" key="1">
    <citation type="submission" date="2021-06" db="EMBL/GenBank/DDBJ databases">
        <title>Caerostris extrusa draft genome.</title>
        <authorList>
            <person name="Kono N."/>
            <person name="Arakawa K."/>
        </authorList>
    </citation>
    <scope>NUCLEOTIDE SEQUENCE [LARGE SCALE GENOMIC DNA]</scope>
</reference>
<evidence type="ECO:0000256" key="2">
    <source>
        <dbReference type="SAM" id="Phobius"/>
    </source>
</evidence>
<keyword evidence="5" id="KW-1185">Reference proteome</keyword>
<feature type="region of interest" description="Disordered" evidence="1">
    <location>
        <begin position="390"/>
        <end position="409"/>
    </location>
</feature>
<evidence type="ECO:0000313" key="4">
    <source>
        <dbReference type="EMBL" id="GIZ04184.1"/>
    </source>
</evidence>
<comment type="caution">
    <text evidence="4">The sequence shown here is derived from an EMBL/GenBank/DDBJ whole genome shotgun (WGS) entry which is preliminary data.</text>
</comment>
<feature type="transmembrane region" description="Helical" evidence="2">
    <location>
        <begin position="355"/>
        <end position="377"/>
    </location>
</feature>
<sequence length="409" mass="46048">MNCWILRAAVAIFLWEMSCSNSIRMSSAGHRVVRSTNASQGNETTAEPVVEVDESKFRKEFLTCAKSPVECQYYEILPNKSVFVPLYNRLFRHHRSHHRQASAVHLFGFPGGVHRRQEVLVCPGYRVHRGHFHLPSSASSCTWPCSSASGSSGNLPGYCLFSLCVALLAAYVLTLLSYFHYSGAKEVDCTAVGGMKAYFFLASLFWMNVMSYDIWRSLRMATAKLRLMGDRPMLVRYAMYSAYSWGSPRHRPRRGDRGQQSRQRREIPVHHRAGFLLVLLQAGSAGVLRGAAGGAAGAQQRALRVELLHDRGRHPQHRREQGGPVVQVPGVRAPRRRHGPHVVLRDPGPLTEQSWLWYLYVLCNVLQGVFIFFSFTFTEKTRHECKKAIQGKKSSVIPTQTSSQQSTSV</sequence>
<feature type="signal peptide" evidence="3">
    <location>
        <begin position="1"/>
        <end position="20"/>
    </location>
</feature>
<dbReference type="EMBL" id="BPLR01019045">
    <property type="protein sequence ID" value="GIZ04184.1"/>
    <property type="molecule type" value="Genomic_DNA"/>
</dbReference>
<evidence type="ECO:0000256" key="3">
    <source>
        <dbReference type="SAM" id="SignalP"/>
    </source>
</evidence>
<name>A0AAV4YCH8_CAEEX</name>
<keyword evidence="2" id="KW-0472">Membrane</keyword>
<evidence type="ECO:0000256" key="1">
    <source>
        <dbReference type="SAM" id="MobiDB-lite"/>
    </source>
</evidence>
<dbReference type="AlphaFoldDB" id="A0AAV4YCH8"/>
<dbReference type="Proteomes" id="UP001054945">
    <property type="component" value="Unassembled WGS sequence"/>
</dbReference>
<dbReference type="Gene3D" id="1.20.1070.10">
    <property type="entry name" value="Rhodopsin 7-helix transmembrane proteins"/>
    <property type="match status" value="2"/>
</dbReference>